<proteinExistence type="inferred from homology"/>
<keyword evidence="4" id="KW-0288">FMN</keyword>
<accession>A0A0D0MSH9</accession>
<dbReference type="EMBL" id="JXQQ01000019">
    <property type="protein sequence ID" value="KIQ33829.1"/>
    <property type="molecule type" value="Genomic_DNA"/>
</dbReference>
<comment type="cofactor">
    <cofactor evidence="1">
        <name>FMN</name>
        <dbReference type="ChEBI" id="CHEBI:58210"/>
    </cofactor>
</comment>
<evidence type="ECO:0000259" key="6">
    <source>
        <dbReference type="Pfam" id="PF00881"/>
    </source>
</evidence>
<dbReference type="PANTHER" id="PTHR43673">
    <property type="entry name" value="NAD(P)H NITROREDUCTASE YDGI-RELATED"/>
    <property type="match status" value="1"/>
</dbReference>
<dbReference type="PANTHER" id="PTHR43673:SF2">
    <property type="entry name" value="NITROREDUCTASE"/>
    <property type="match status" value="1"/>
</dbReference>
<dbReference type="InterPro" id="IPR000415">
    <property type="entry name" value="Nitroreductase-like"/>
</dbReference>
<keyword evidence="3" id="KW-0285">Flavoprotein</keyword>
<evidence type="ECO:0000313" key="8">
    <source>
        <dbReference type="Proteomes" id="UP000032067"/>
    </source>
</evidence>
<protein>
    <submittedName>
        <fullName evidence="7">Nitroreductase</fullName>
    </submittedName>
</protein>
<sequence length="236" mass="26054">MTKAPTQDDAARGVVDEVIRSRAAVRAFRPTPVPKALVVEILEVARCAPSNSNTQPWSVHVLEGDAKRRFSEALLRSHARDDLPASRHFPHELPAPCKSRQADFGTRYYSTLGIDRADAAARYTQTGRNYLFFDAPIGLIFTIDERLMPHSWADYGMFLQTFMLAAKARGLDTCPQVSFVRHEPVVRECLGLPAGQTVVCGMSLGYAQTDAPLHRLAMPREPVGAFAVFHGFDGEA</sequence>
<dbReference type="Proteomes" id="UP000032067">
    <property type="component" value="Unassembled WGS sequence"/>
</dbReference>
<evidence type="ECO:0000256" key="2">
    <source>
        <dbReference type="ARBA" id="ARBA00007118"/>
    </source>
</evidence>
<evidence type="ECO:0000313" key="7">
    <source>
        <dbReference type="EMBL" id="KIQ33829.1"/>
    </source>
</evidence>
<evidence type="ECO:0000256" key="3">
    <source>
        <dbReference type="ARBA" id="ARBA00022630"/>
    </source>
</evidence>
<evidence type="ECO:0000256" key="1">
    <source>
        <dbReference type="ARBA" id="ARBA00001917"/>
    </source>
</evidence>
<organism evidence="7 8">
    <name type="scientific">Variovorax paradoxus</name>
    <dbReference type="NCBI Taxonomy" id="34073"/>
    <lineage>
        <taxon>Bacteria</taxon>
        <taxon>Pseudomonadati</taxon>
        <taxon>Pseudomonadota</taxon>
        <taxon>Betaproteobacteria</taxon>
        <taxon>Burkholderiales</taxon>
        <taxon>Comamonadaceae</taxon>
        <taxon>Variovorax</taxon>
    </lineage>
</organism>
<dbReference type="AlphaFoldDB" id="A0A0D0MSH9"/>
<reference evidence="7 8" key="1">
    <citation type="submission" date="2014-12" db="EMBL/GenBank/DDBJ databases">
        <title>16Stimator: statistical estimation of ribosomal gene copy numbers from draft genome assemblies.</title>
        <authorList>
            <person name="Perisin M.A."/>
            <person name="Vetter M."/>
            <person name="Gilbert J.A."/>
            <person name="Bergelson J."/>
        </authorList>
    </citation>
    <scope>NUCLEOTIDE SEQUENCE [LARGE SCALE GENOMIC DNA]</scope>
    <source>
        <strain evidence="7 8">MEDvA23</strain>
    </source>
</reference>
<name>A0A0D0MSH9_VARPD</name>
<dbReference type="InterPro" id="IPR029479">
    <property type="entry name" value="Nitroreductase"/>
</dbReference>
<comment type="caution">
    <text evidence="7">The sequence shown here is derived from an EMBL/GenBank/DDBJ whole genome shotgun (WGS) entry which is preliminary data.</text>
</comment>
<dbReference type="Pfam" id="PF00881">
    <property type="entry name" value="Nitroreductase"/>
    <property type="match status" value="1"/>
</dbReference>
<evidence type="ECO:0000256" key="4">
    <source>
        <dbReference type="ARBA" id="ARBA00022643"/>
    </source>
</evidence>
<feature type="domain" description="Nitroreductase" evidence="6">
    <location>
        <begin position="19"/>
        <end position="206"/>
    </location>
</feature>
<evidence type="ECO:0000256" key="5">
    <source>
        <dbReference type="ARBA" id="ARBA00023002"/>
    </source>
</evidence>
<dbReference type="CDD" id="cd02136">
    <property type="entry name" value="PnbA_NfnB-like"/>
    <property type="match status" value="1"/>
</dbReference>
<dbReference type="RefSeq" id="WP_042578487.1">
    <property type="nucleotide sequence ID" value="NZ_JXQQ01000019.1"/>
</dbReference>
<comment type="similarity">
    <text evidence="2">Belongs to the nitroreductase family.</text>
</comment>
<dbReference type="SUPFAM" id="SSF55469">
    <property type="entry name" value="FMN-dependent nitroreductase-like"/>
    <property type="match status" value="1"/>
</dbReference>
<dbReference type="Gene3D" id="3.40.109.10">
    <property type="entry name" value="NADH Oxidase"/>
    <property type="match status" value="1"/>
</dbReference>
<dbReference type="GO" id="GO:0016491">
    <property type="term" value="F:oxidoreductase activity"/>
    <property type="evidence" value="ECO:0007669"/>
    <property type="project" value="UniProtKB-KW"/>
</dbReference>
<gene>
    <name evidence="7" type="ORF">RT97_09145</name>
</gene>
<keyword evidence="5" id="KW-0560">Oxidoreductase</keyword>
<dbReference type="OrthoDB" id="9773807at2"/>